<dbReference type="EMBL" id="FXYD01000006">
    <property type="protein sequence ID" value="SMX44590.1"/>
    <property type="molecule type" value="Genomic_DNA"/>
</dbReference>
<dbReference type="InterPro" id="IPR021309">
    <property type="entry name" value="YgaP-like_TM"/>
</dbReference>
<keyword evidence="1" id="KW-0472">Membrane</keyword>
<protein>
    <recommendedName>
        <fullName evidence="2">Inner membrane protein YgaP-like transmembrane domain-containing protein</fullName>
    </recommendedName>
</protein>
<dbReference type="OrthoDB" id="9804804at2"/>
<accession>A0A238KPL5</accession>
<name>A0A238KPL5_9RHOB</name>
<feature type="transmembrane region" description="Helical" evidence="1">
    <location>
        <begin position="38"/>
        <end position="57"/>
    </location>
</feature>
<feature type="transmembrane region" description="Helical" evidence="1">
    <location>
        <begin position="12"/>
        <end position="32"/>
    </location>
</feature>
<dbReference type="Proteomes" id="UP000203464">
    <property type="component" value="Unassembled WGS sequence"/>
</dbReference>
<reference evidence="4" key="1">
    <citation type="submission" date="2017-05" db="EMBL/GenBank/DDBJ databases">
        <authorList>
            <person name="Rodrigo-Torres L."/>
            <person name="Arahal R. D."/>
            <person name="Lucena T."/>
        </authorList>
    </citation>
    <scope>NUCLEOTIDE SEQUENCE [LARGE SCALE GENOMIC DNA]</scope>
    <source>
        <strain evidence="4">CECT 8868</strain>
    </source>
</reference>
<dbReference type="RefSeq" id="WP_093997594.1">
    <property type="nucleotide sequence ID" value="NZ_FXYD01000006.1"/>
</dbReference>
<evidence type="ECO:0000313" key="4">
    <source>
        <dbReference type="Proteomes" id="UP000203464"/>
    </source>
</evidence>
<keyword evidence="1" id="KW-0812">Transmembrane</keyword>
<keyword evidence="4" id="KW-1185">Reference proteome</keyword>
<gene>
    <name evidence="3" type="ORF">OCA8868_03179</name>
</gene>
<evidence type="ECO:0000313" key="3">
    <source>
        <dbReference type="EMBL" id="SMX44590.1"/>
    </source>
</evidence>
<sequence length="70" mass="7606">MTANIGSIDRIIRIILGIVLLVAPFLSSMALFESTTATVVSVIVGIVMLATSSMRFCPLYRIFGIRTCKL</sequence>
<feature type="domain" description="Inner membrane protein YgaP-like transmembrane" evidence="2">
    <location>
        <begin position="1"/>
        <end position="69"/>
    </location>
</feature>
<keyword evidence="1" id="KW-1133">Transmembrane helix</keyword>
<proteinExistence type="predicted"/>
<organism evidence="3 4">
    <name type="scientific">Octadecabacter ascidiaceicola</name>
    <dbReference type="NCBI Taxonomy" id="1655543"/>
    <lineage>
        <taxon>Bacteria</taxon>
        <taxon>Pseudomonadati</taxon>
        <taxon>Pseudomonadota</taxon>
        <taxon>Alphaproteobacteria</taxon>
        <taxon>Rhodobacterales</taxon>
        <taxon>Roseobacteraceae</taxon>
        <taxon>Octadecabacter</taxon>
    </lineage>
</organism>
<evidence type="ECO:0000259" key="2">
    <source>
        <dbReference type="Pfam" id="PF11127"/>
    </source>
</evidence>
<dbReference type="Pfam" id="PF11127">
    <property type="entry name" value="YgaP-like_TM"/>
    <property type="match status" value="1"/>
</dbReference>
<evidence type="ECO:0000256" key="1">
    <source>
        <dbReference type="SAM" id="Phobius"/>
    </source>
</evidence>
<dbReference type="AlphaFoldDB" id="A0A238KPL5"/>